<reference evidence="2 3" key="2">
    <citation type="journal article" date="2023" name="ChemBioChem">
        <title>Acyltransferase Domain Exchange between Two Independent Type I Polyketide Synthases in the Same Producer Strain of Macrolide Antibiotics.</title>
        <authorList>
            <person name="Kudo F."/>
            <person name="Kishikawa K."/>
            <person name="Tsuboi K."/>
            <person name="Kido T."/>
            <person name="Usui T."/>
            <person name="Hashimoto J."/>
            <person name="Shin-Ya K."/>
            <person name="Miyanaga A."/>
            <person name="Eguchi T."/>
        </authorList>
    </citation>
    <scope>NUCLEOTIDE SEQUENCE [LARGE SCALE GENOMIC DNA]</scope>
    <source>
        <strain evidence="2 3">A-8890</strain>
    </source>
</reference>
<reference evidence="2 3" key="1">
    <citation type="journal article" date="2010" name="ChemBioChem">
        <title>Cloning and characterization of the biosynthetic gene cluster of 16-membered macrolide antibiotic FD-891: involvement of a dual functional cytochrome P450 monooxygenase catalyzing epoxidation and hydroxylation.</title>
        <authorList>
            <person name="Kudo F."/>
            <person name="Motegi A."/>
            <person name="Mizoue K."/>
            <person name="Eguchi T."/>
        </authorList>
    </citation>
    <scope>NUCLEOTIDE SEQUENCE [LARGE SCALE GENOMIC DNA]</scope>
    <source>
        <strain evidence="2 3">A-8890</strain>
    </source>
</reference>
<organism evidence="2 3">
    <name type="scientific">Streptomyces graminofaciens</name>
    <dbReference type="NCBI Taxonomy" id="68212"/>
    <lineage>
        <taxon>Bacteria</taxon>
        <taxon>Bacillati</taxon>
        <taxon>Actinomycetota</taxon>
        <taxon>Actinomycetes</taxon>
        <taxon>Kitasatosporales</taxon>
        <taxon>Streptomycetaceae</taxon>
        <taxon>Streptomyces</taxon>
    </lineage>
</organism>
<feature type="region of interest" description="Disordered" evidence="1">
    <location>
        <begin position="77"/>
        <end position="117"/>
    </location>
</feature>
<dbReference type="EMBL" id="AP018448">
    <property type="protein sequence ID" value="BBC32838.1"/>
    <property type="molecule type" value="Genomic_DNA"/>
</dbReference>
<protein>
    <submittedName>
        <fullName evidence="2">YD repeat</fullName>
    </submittedName>
</protein>
<keyword evidence="3" id="KW-1185">Reference proteome</keyword>
<accession>A0ABN5VII9</accession>
<gene>
    <name evidence="2" type="ORF">SGFS_041320</name>
</gene>
<dbReference type="Proteomes" id="UP001321542">
    <property type="component" value="Chromosome"/>
</dbReference>
<evidence type="ECO:0000256" key="1">
    <source>
        <dbReference type="SAM" id="MobiDB-lite"/>
    </source>
</evidence>
<name>A0ABN5VII9_9ACTN</name>
<evidence type="ECO:0000313" key="2">
    <source>
        <dbReference type="EMBL" id="BBC32838.1"/>
    </source>
</evidence>
<proteinExistence type="predicted"/>
<evidence type="ECO:0000313" key="3">
    <source>
        <dbReference type="Proteomes" id="UP001321542"/>
    </source>
</evidence>
<sequence length="128" mass="13659">MLAGATPVLVHNSNGWCGPGFRTASDAGIRANDAKRIQNAADKTGQAIIVVGSRAGNGNLNPTSDWDYILTGPSRARSSVKNSLPQGMGDGEGGSGRGRDFYQSYNPNAKQYTELDRDRPYVVFEPRG</sequence>